<dbReference type="EMBL" id="MU069536">
    <property type="protein sequence ID" value="KAF5839654.1"/>
    <property type="molecule type" value="Genomic_DNA"/>
</dbReference>
<dbReference type="Pfam" id="PF06244">
    <property type="entry name" value="Ccdc124"/>
    <property type="match status" value="1"/>
</dbReference>
<evidence type="ECO:0000256" key="2">
    <source>
        <dbReference type="ARBA" id="ARBA00023054"/>
    </source>
</evidence>
<comment type="caution">
    <text evidence="5">The sequence shown here is derived from an EMBL/GenBank/DDBJ whole genome shotgun (WGS) entry which is preliminary data.</text>
</comment>
<feature type="compositionally biased region" description="Low complexity" evidence="3">
    <location>
        <begin position="77"/>
        <end position="91"/>
    </location>
</feature>
<evidence type="ECO:0000313" key="6">
    <source>
        <dbReference type="Proteomes" id="UP000815325"/>
    </source>
</evidence>
<accession>A0ABQ7GYH1</accession>
<proteinExistence type="inferred from homology"/>
<sequence length="230" mass="25817">MGGKKQESGKEREAKKQQEKSAAAAKEKEDAEWKAAGEGAMSKGQAKKAEEEQKRAEAAARKAELKKQEEEEREAMAKPAKAKMPPAGAQKVTKHQLETQKEFEARARAEEFHERMMAARREVDEETYAKMVDHINTNRDRGGDIDARSVTEALAALGITDSAAEDKNPEKRLKATWKAFEERQLPILKEEKPGLKMSQYKDLLWKMWQKSPENPVNAKAAADAEKKAQA</sequence>
<dbReference type="PANTHER" id="PTHR21680:SF0">
    <property type="entry name" value="COILED-COIL DOMAIN-CONTAINING PROTEIN 124"/>
    <property type="match status" value="1"/>
</dbReference>
<dbReference type="InterPro" id="IPR054414">
    <property type="entry name" value="Ccdc124/Oxs1_C"/>
</dbReference>
<name>A0ABQ7GYH1_DUNSA</name>
<comment type="similarity">
    <text evidence="1">Belongs to the CCDC124 family.</text>
</comment>
<evidence type="ECO:0000256" key="1">
    <source>
        <dbReference type="ARBA" id="ARBA00008296"/>
    </source>
</evidence>
<dbReference type="InterPro" id="IPR010422">
    <property type="entry name" value="Ccdc124/Oxs1"/>
</dbReference>
<evidence type="ECO:0000256" key="3">
    <source>
        <dbReference type="SAM" id="MobiDB-lite"/>
    </source>
</evidence>
<keyword evidence="2" id="KW-0175">Coiled coil</keyword>
<feature type="region of interest" description="Disordered" evidence="3">
    <location>
        <begin position="1"/>
        <end position="97"/>
    </location>
</feature>
<protein>
    <recommendedName>
        <fullName evidence="4">Coiled-coil domain-containing protein</fullName>
    </recommendedName>
</protein>
<dbReference type="Proteomes" id="UP000815325">
    <property type="component" value="Unassembled WGS sequence"/>
</dbReference>
<reference evidence="5" key="1">
    <citation type="submission" date="2017-08" db="EMBL/GenBank/DDBJ databases">
        <authorList>
            <person name="Polle J.E."/>
            <person name="Barry K."/>
            <person name="Cushman J."/>
            <person name="Schmutz J."/>
            <person name="Tran D."/>
            <person name="Hathwaick L.T."/>
            <person name="Yim W.C."/>
            <person name="Jenkins J."/>
            <person name="Mckie-Krisberg Z.M."/>
            <person name="Prochnik S."/>
            <person name="Lindquist E."/>
            <person name="Dockter R.B."/>
            <person name="Adam C."/>
            <person name="Molina H."/>
            <person name="Bunkerborg J."/>
            <person name="Jin E."/>
            <person name="Buchheim M."/>
            <person name="Magnuson J."/>
        </authorList>
    </citation>
    <scope>NUCLEOTIDE SEQUENCE</scope>
    <source>
        <strain evidence="5">CCAP 19/18</strain>
    </source>
</reference>
<keyword evidence="6" id="KW-1185">Reference proteome</keyword>
<dbReference type="PANTHER" id="PTHR21680">
    <property type="entry name" value="COILED-COIL DOMAIN-CONTAINING PROTEIN 124"/>
    <property type="match status" value="1"/>
</dbReference>
<feature type="compositionally biased region" description="Basic and acidic residues" evidence="3">
    <location>
        <begin position="1"/>
        <end position="35"/>
    </location>
</feature>
<feature type="domain" description="Coiled-coil" evidence="4">
    <location>
        <begin position="137"/>
        <end position="217"/>
    </location>
</feature>
<feature type="compositionally biased region" description="Basic and acidic residues" evidence="3">
    <location>
        <begin position="47"/>
        <end position="76"/>
    </location>
</feature>
<organism evidence="5 6">
    <name type="scientific">Dunaliella salina</name>
    <name type="common">Green alga</name>
    <name type="synonym">Protococcus salinus</name>
    <dbReference type="NCBI Taxonomy" id="3046"/>
    <lineage>
        <taxon>Eukaryota</taxon>
        <taxon>Viridiplantae</taxon>
        <taxon>Chlorophyta</taxon>
        <taxon>core chlorophytes</taxon>
        <taxon>Chlorophyceae</taxon>
        <taxon>CS clade</taxon>
        <taxon>Chlamydomonadales</taxon>
        <taxon>Dunaliellaceae</taxon>
        <taxon>Dunaliella</taxon>
    </lineage>
</organism>
<evidence type="ECO:0000259" key="4">
    <source>
        <dbReference type="Pfam" id="PF06244"/>
    </source>
</evidence>
<evidence type="ECO:0000313" key="5">
    <source>
        <dbReference type="EMBL" id="KAF5839654.1"/>
    </source>
</evidence>
<gene>
    <name evidence="5" type="ORF">DUNSADRAFT_205</name>
</gene>